<evidence type="ECO:0000313" key="1">
    <source>
        <dbReference type="EMBL" id="KNZ52154.1"/>
    </source>
</evidence>
<proteinExistence type="predicted"/>
<dbReference type="AlphaFoldDB" id="A0A0L6UUH9"/>
<gene>
    <name evidence="1" type="ORF">VP01_3670g2</name>
</gene>
<reference evidence="1 2" key="1">
    <citation type="submission" date="2015-08" db="EMBL/GenBank/DDBJ databases">
        <title>Next Generation Sequencing and Analysis of the Genome of Puccinia sorghi L Schw, the Causal Agent of Maize Common Rust.</title>
        <authorList>
            <person name="Rochi L."/>
            <person name="Burguener G."/>
            <person name="Darino M."/>
            <person name="Turjanski A."/>
            <person name="Kreff E."/>
            <person name="Dieguez M.J."/>
            <person name="Sacco F."/>
        </authorList>
    </citation>
    <scope>NUCLEOTIDE SEQUENCE [LARGE SCALE GENOMIC DNA]</scope>
    <source>
        <strain evidence="1 2">RO10H11247</strain>
    </source>
</reference>
<accession>A0A0L6UUH9</accession>
<dbReference type="VEuPathDB" id="FungiDB:VP01_3670g2"/>
<sequence>MPSAAATAETRSHHLAYISSTTFINDNCWHSQPEESPVWWRESQAQLKARRKRTRELPHTLWIEYGIPKKSIILDNGQARSNNSKLKGTVQLTWGRNPITLENCLYVPTIVIKLTSAGELDSKGCTRIAKESNFEVSQNGQIAFHGKINNGLFSVRNPDA</sequence>
<name>A0A0L6UUH9_9BASI</name>
<dbReference type="EMBL" id="LAVV01008691">
    <property type="protein sequence ID" value="KNZ52154.1"/>
    <property type="molecule type" value="Genomic_DNA"/>
</dbReference>
<organism evidence="1 2">
    <name type="scientific">Puccinia sorghi</name>
    <dbReference type="NCBI Taxonomy" id="27349"/>
    <lineage>
        <taxon>Eukaryota</taxon>
        <taxon>Fungi</taxon>
        <taxon>Dikarya</taxon>
        <taxon>Basidiomycota</taxon>
        <taxon>Pucciniomycotina</taxon>
        <taxon>Pucciniomycetes</taxon>
        <taxon>Pucciniales</taxon>
        <taxon>Pucciniaceae</taxon>
        <taxon>Puccinia</taxon>
    </lineage>
</organism>
<dbReference type="Proteomes" id="UP000037035">
    <property type="component" value="Unassembled WGS sequence"/>
</dbReference>
<protein>
    <submittedName>
        <fullName evidence="1">Uncharacterized protein</fullName>
    </submittedName>
</protein>
<keyword evidence="2" id="KW-1185">Reference proteome</keyword>
<comment type="caution">
    <text evidence="1">The sequence shown here is derived from an EMBL/GenBank/DDBJ whole genome shotgun (WGS) entry which is preliminary data.</text>
</comment>
<evidence type="ECO:0000313" key="2">
    <source>
        <dbReference type="Proteomes" id="UP000037035"/>
    </source>
</evidence>